<dbReference type="CTD" id="20324905"/>
<dbReference type="EMBL" id="KL597020">
    <property type="protein sequence ID" value="KER20798.1"/>
    <property type="molecule type" value="Genomic_DNA"/>
</dbReference>
<dbReference type="AlphaFoldDB" id="A0A074Z1F0"/>
<protein>
    <submittedName>
        <fullName evidence="2">Uncharacterized protein</fullName>
    </submittedName>
</protein>
<dbReference type="RefSeq" id="XP_009175461.1">
    <property type="nucleotide sequence ID" value="XM_009177197.1"/>
</dbReference>
<evidence type="ECO:0000256" key="1">
    <source>
        <dbReference type="SAM" id="MobiDB-lite"/>
    </source>
</evidence>
<feature type="region of interest" description="Disordered" evidence="1">
    <location>
        <begin position="143"/>
        <end position="164"/>
    </location>
</feature>
<dbReference type="GeneID" id="20324905"/>
<keyword evidence="3" id="KW-1185">Reference proteome</keyword>
<name>A0A074Z1F0_OPIVI</name>
<evidence type="ECO:0000313" key="3">
    <source>
        <dbReference type="Proteomes" id="UP000054324"/>
    </source>
</evidence>
<feature type="compositionally biased region" description="Basic and acidic residues" evidence="1">
    <location>
        <begin position="149"/>
        <end position="158"/>
    </location>
</feature>
<evidence type="ECO:0000313" key="2">
    <source>
        <dbReference type="EMBL" id="KER20798.1"/>
    </source>
</evidence>
<organism evidence="2 3">
    <name type="scientific">Opisthorchis viverrini</name>
    <name type="common">Southeast Asian liver fluke</name>
    <dbReference type="NCBI Taxonomy" id="6198"/>
    <lineage>
        <taxon>Eukaryota</taxon>
        <taxon>Metazoa</taxon>
        <taxon>Spiralia</taxon>
        <taxon>Lophotrochozoa</taxon>
        <taxon>Platyhelminthes</taxon>
        <taxon>Trematoda</taxon>
        <taxon>Digenea</taxon>
        <taxon>Opisthorchiida</taxon>
        <taxon>Opisthorchiata</taxon>
        <taxon>Opisthorchiidae</taxon>
        <taxon>Opisthorchis</taxon>
    </lineage>
</organism>
<reference evidence="2 3" key="1">
    <citation type="submission" date="2013-11" db="EMBL/GenBank/DDBJ databases">
        <title>Opisthorchis viverrini - life in the bile duct.</title>
        <authorList>
            <person name="Young N.D."/>
            <person name="Nagarajan N."/>
            <person name="Lin S.J."/>
            <person name="Korhonen P.K."/>
            <person name="Jex A.R."/>
            <person name="Hall R.S."/>
            <person name="Safavi-Hemami H."/>
            <person name="Kaewkong W."/>
            <person name="Bertrand D."/>
            <person name="Gao S."/>
            <person name="Seet Q."/>
            <person name="Wongkham S."/>
            <person name="Teh B.T."/>
            <person name="Wongkham C."/>
            <person name="Intapan P.M."/>
            <person name="Maleewong W."/>
            <person name="Yang X."/>
            <person name="Hu M."/>
            <person name="Wang Z."/>
            <person name="Hofmann A."/>
            <person name="Sternberg P.W."/>
            <person name="Tan P."/>
            <person name="Wang J."/>
            <person name="Gasser R.B."/>
        </authorList>
    </citation>
    <scope>NUCLEOTIDE SEQUENCE [LARGE SCALE GENOMIC DNA]</scope>
</reference>
<dbReference type="Proteomes" id="UP000054324">
    <property type="component" value="Unassembled WGS sequence"/>
</dbReference>
<accession>A0A074Z1F0</accession>
<gene>
    <name evidence="2" type="ORF">T265_10737</name>
</gene>
<feature type="compositionally biased region" description="Basic and acidic residues" evidence="1">
    <location>
        <begin position="22"/>
        <end position="39"/>
    </location>
</feature>
<feature type="region of interest" description="Disordered" evidence="1">
    <location>
        <begin position="20"/>
        <end position="39"/>
    </location>
</feature>
<sequence length="188" mass="21468">MLFGGPSSLQRASNLWAASDNRYNKTKEQTKRTKKRESSLRYDRALMMPLRLMMKRLRSNCQARRAGQQPSSSPQCRGSYDFLMVQQRHRKSPFLDASYDDLRVDAGPEKTLINTEVGPDYALKVYERKSAEATTEIKDMLLRAGSSTTREHKGDKGSTETPTDLRQPRLIRKIVAMTSVDRNIRPNG</sequence>
<proteinExistence type="predicted"/>
<dbReference type="KEGG" id="ovi:T265_10737"/>